<dbReference type="Pfam" id="PF09826">
    <property type="entry name" value="Beta_propel"/>
    <property type="match status" value="1"/>
</dbReference>
<dbReference type="RefSeq" id="WP_317944689.1">
    <property type="nucleotide sequence ID" value="NZ_JAUBDI010000011.1"/>
</dbReference>
<reference evidence="3 4" key="1">
    <citation type="submission" date="2023-06" db="EMBL/GenBank/DDBJ databases">
        <title>Sporosarcina sp. nov., isolated from Korean traditional fermented seafood 'Jeotgal'.</title>
        <authorList>
            <person name="Yang A.I."/>
            <person name="Shin N.-R."/>
        </authorList>
    </citation>
    <scope>NUCLEOTIDE SEQUENCE [LARGE SCALE GENOMIC DNA]</scope>
    <source>
        <strain evidence="3 4">KCTC13119</strain>
    </source>
</reference>
<protein>
    <submittedName>
        <fullName evidence="3">Beta-propeller domain-containing protein</fullName>
    </submittedName>
</protein>
<evidence type="ECO:0000313" key="4">
    <source>
        <dbReference type="Proteomes" id="UP001282284"/>
    </source>
</evidence>
<keyword evidence="2" id="KW-1133">Transmembrane helix</keyword>
<organism evidence="3 4">
    <name type="scientific">Sporosarcina saromensis</name>
    <dbReference type="NCBI Taxonomy" id="359365"/>
    <lineage>
        <taxon>Bacteria</taxon>
        <taxon>Bacillati</taxon>
        <taxon>Bacillota</taxon>
        <taxon>Bacilli</taxon>
        <taxon>Bacillales</taxon>
        <taxon>Caryophanaceae</taxon>
        <taxon>Sporosarcina</taxon>
    </lineage>
</organism>
<sequence length="722" mass="81502">MRKPVIWLGVSAVIGVMALTFAFFIEKVTVLATETALTESGWQVYFSEPLASDSVEAGHLYVTDQHGKKMQPEFELLAGNKKLQVGGLKPGTYTLHMNKKAVSGNFYKVMKTENLEFTVYDEIESIRSNEDLLTYFKRAKDHMTLIRADMEFEESAMESDTSAESSKESSKVASDGDYSTTNVQVEGIDESDIVKTDGRFVYSVFGENAVEVLDIQDPQSMKIASRIKMDTNYYPSQLFLHDDVLIVIGSKSEVITGDAAQAKHFAPSTSFTTVRFYNVSNPQQPEFIREVGAEGYLNSARKTENMLYVVTNVHPHFWAMDELEEDALRPKVFDSSNEEDTSYMNFDDISILPGATEPSYSVITAIDVSSPESSQLETKGFLGSSEQLYMTKNHLYLTATTYDVEQSNKASRTTIWNPANVQTEFFKFKLNGTKVDYFSHAALKGRILNQFSMDEHEGHFRVVMTEGNMWDDSNPSKNHLYILDESMELTGSVEGLAKGERIYSARFMGDKAYMVTFRETDPLFVIDVANPSKPEVLGELKIPGFSNYLHPLDENHLIGFGYDTVAKKNPSGGEPLIITKGMKISLFDVSDFHNPKEKFTEIIGGQGTYSPIQYDHKALFQHKNRNLYGFPVSVYEETSKEFELDYKGSGALIYEITPEKGIVLKGDLVKGLAKGQQYEEWEKQIERIIYSGDNLFTVAREEIISYDLKDFEEISKLQTKQR</sequence>
<evidence type="ECO:0000256" key="1">
    <source>
        <dbReference type="SAM" id="MobiDB-lite"/>
    </source>
</evidence>
<gene>
    <name evidence="3" type="ORF">QT711_12350</name>
</gene>
<evidence type="ECO:0000256" key="2">
    <source>
        <dbReference type="SAM" id="Phobius"/>
    </source>
</evidence>
<dbReference type="InterPro" id="IPR019198">
    <property type="entry name" value="Beta_propeller_containing"/>
</dbReference>
<keyword evidence="4" id="KW-1185">Reference proteome</keyword>
<dbReference type="EMBL" id="JAUBDI010000011">
    <property type="protein sequence ID" value="MDW0113980.1"/>
    <property type="molecule type" value="Genomic_DNA"/>
</dbReference>
<feature type="transmembrane region" description="Helical" evidence="2">
    <location>
        <begin position="5"/>
        <end position="25"/>
    </location>
</feature>
<keyword evidence="2" id="KW-0472">Membrane</keyword>
<comment type="caution">
    <text evidence="3">The sequence shown here is derived from an EMBL/GenBank/DDBJ whole genome shotgun (WGS) entry which is preliminary data.</text>
</comment>
<name>A0ABU4GCF0_9BACL</name>
<keyword evidence="2" id="KW-0812">Transmembrane</keyword>
<accession>A0ABU4GCF0</accession>
<evidence type="ECO:0000313" key="3">
    <source>
        <dbReference type="EMBL" id="MDW0113980.1"/>
    </source>
</evidence>
<feature type="region of interest" description="Disordered" evidence="1">
    <location>
        <begin position="156"/>
        <end position="178"/>
    </location>
</feature>
<dbReference type="Proteomes" id="UP001282284">
    <property type="component" value="Unassembled WGS sequence"/>
</dbReference>
<proteinExistence type="predicted"/>